<dbReference type="AlphaFoldDB" id="G0HV28"/>
<proteinExistence type="predicted"/>
<feature type="region of interest" description="Disordered" evidence="1">
    <location>
        <begin position="28"/>
        <end position="62"/>
    </location>
</feature>
<dbReference type="HOGENOM" id="CLU_942042_0_0_2"/>
<dbReference type="PROSITE" id="PS51257">
    <property type="entry name" value="PROKAR_LIPOPROTEIN"/>
    <property type="match status" value="1"/>
</dbReference>
<dbReference type="GeneID" id="23805023"/>
<name>G0HV28_HALHT</name>
<organism evidence="2 3">
    <name type="scientific">Haloarcula hispanica (strain ATCC 33960 / DSM 4426 / JCM 8911 / NBRC 102182 / NCIMB 2187 / VKM B-1755)</name>
    <dbReference type="NCBI Taxonomy" id="634497"/>
    <lineage>
        <taxon>Archaea</taxon>
        <taxon>Methanobacteriati</taxon>
        <taxon>Methanobacteriota</taxon>
        <taxon>Stenosarchaea group</taxon>
        <taxon>Halobacteria</taxon>
        <taxon>Halobacteriales</taxon>
        <taxon>Haloarculaceae</taxon>
        <taxon>Haloarcula</taxon>
    </lineage>
</organism>
<dbReference type="OrthoDB" id="201863at2157"/>
<dbReference type="InterPro" id="IPR006311">
    <property type="entry name" value="TAT_signal"/>
</dbReference>
<evidence type="ECO:0008006" key="4">
    <source>
        <dbReference type="Google" id="ProtNLM"/>
    </source>
</evidence>
<sequence>MPNPSRRQILSGLSTGFATLLAGCTAAPDESNATSTTTADGNSPTEPTQAVPEFPGDTASEACPPFDDAAQVVCYEAVDPEAMPVVLVPETQTVQLDQPTDFTLRNRSAQRFEANFYNWQLYKRVDGGWYYIMPRSTPQPLAIMAAGEDHTWTLTVTTGSVNDGAAIDRVQGTESLSADGLGGGHYAFATDGWFEAGSYEEPIALAASFDLQADPLQLTTTAAIAETEWDGETLVARSTRGEADNDNDEHDAYMLERIDDSEPHAEQIIIEQVVRDDQLRDAIALSREYDAARVRIEEFTSSIPPFGLDDSRIYEFQGERYQVTTRAGDST</sequence>
<dbReference type="RefSeq" id="WP_014040708.1">
    <property type="nucleotide sequence ID" value="NC_015948.1"/>
</dbReference>
<accession>G0HV28</accession>
<dbReference type="PROSITE" id="PS51318">
    <property type="entry name" value="TAT"/>
    <property type="match status" value="1"/>
</dbReference>
<dbReference type="EMBL" id="CP002921">
    <property type="protein sequence ID" value="AEM57530.1"/>
    <property type="molecule type" value="Genomic_DNA"/>
</dbReference>
<evidence type="ECO:0000256" key="1">
    <source>
        <dbReference type="SAM" id="MobiDB-lite"/>
    </source>
</evidence>
<evidence type="ECO:0000313" key="3">
    <source>
        <dbReference type="Proteomes" id="UP000005629"/>
    </source>
</evidence>
<reference evidence="2 3" key="1">
    <citation type="journal article" date="2011" name="J. Bacteriol.">
        <title>Complete genome sequence of Haloarcula hispanica, a model haloarchaeon for studying genetics, metabolism, and virus-host interaction.</title>
        <authorList>
            <person name="Liu H."/>
            <person name="Wu Z."/>
            <person name="Li M."/>
            <person name="Zhang F."/>
            <person name="Zheng H."/>
            <person name="Han J."/>
            <person name="Liu J."/>
            <person name="Zhou J."/>
            <person name="Wang S."/>
            <person name="Xiang H."/>
        </authorList>
    </citation>
    <scope>NUCLEOTIDE SEQUENCE [LARGE SCALE GENOMIC DNA]</scope>
    <source>
        <strain evidence="3">ATCC 33960 / DSM 4426 / JCM 8911 / NBRC 102182 / NCIMB 2187 / VKM B-1755</strain>
    </source>
</reference>
<protein>
    <recommendedName>
        <fullName evidence="4">Lipoprotein</fullName>
    </recommendedName>
</protein>
<feature type="compositionally biased region" description="Polar residues" evidence="1">
    <location>
        <begin position="31"/>
        <end position="48"/>
    </location>
</feature>
<dbReference type="Proteomes" id="UP000005629">
    <property type="component" value="Chromosome I"/>
</dbReference>
<dbReference type="KEGG" id="hhi:HAH_1933"/>
<dbReference type="eggNOG" id="arCOG09122">
    <property type="taxonomic scope" value="Archaea"/>
</dbReference>
<evidence type="ECO:0000313" key="2">
    <source>
        <dbReference type="EMBL" id="AEM57530.1"/>
    </source>
</evidence>
<dbReference type="STRING" id="634497.HAH_1933"/>
<gene>
    <name evidence="2" type="ordered locus">HAH_1933</name>
</gene>